<reference evidence="2 4" key="1">
    <citation type="journal article" date="2012" name="Nature">
        <title>Algal genomes reveal evolutionary mosaicism and the fate of nucleomorphs.</title>
        <authorList>
            <consortium name="DOE Joint Genome Institute"/>
            <person name="Curtis B.A."/>
            <person name="Tanifuji G."/>
            <person name="Burki F."/>
            <person name="Gruber A."/>
            <person name="Irimia M."/>
            <person name="Maruyama S."/>
            <person name="Arias M.C."/>
            <person name="Ball S.G."/>
            <person name="Gile G.H."/>
            <person name="Hirakawa Y."/>
            <person name="Hopkins J.F."/>
            <person name="Kuo A."/>
            <person name="Rensing S.A."/>
            <person name="Schmutz J."/>
            <person name="Symeonidi A."/>
            <person name="Elias M."/>
            <person name="Eveleigh R.J."/>
            <person name="Herman E.K."/>
            <person name="Klute M.J."/>
            <person name="Nakayama T."/>
            <person name="Obornik M."/>
            <person name="Reyes-Prieto A."/>
            <person name="Armbrust E.V."/>
            <person name="Aves S.J."/>
            <person name="Beiko R.G."/>
            <person name="Coutinho P."/>
            <person name="Dacks J.B."/>
            <person name="Durnford D.G."/>
            <person name="Fast N.M."/>
            <person name="Green B.R."/>
            <person name="Grisdale C.J."/>
            <person name="Hempel F."/>
            <person name="Henrissat B."/>
            <person name="Hoppner M.P."/>
            <person name="Ishida K."/>
            <person name="Kim E."/>
            <person name="Koreny L."/>
            <person name="Kroth P.G."/>
            <person name="Liu Y."/>
            <person name="Malik S.B."/>
            <person name="Maier U.G."/>
            <person name="McRose D."/>
            <person name="Mock T."/>
            <person name="Neilson J.A."/>
            <person name="Onodera N.T."/>
            <person name="Poole A.M."/>
            <person name="Pritham E.J."/>
            <person name="Richards T.A."/>
            <person name="Rocap G."/>
            <person name="Roy S.W."/>
            <person name="Sarai C."/>
            <person name="Schaack S."/>
            <person name="Shirato S."/>
            <person name="Slamovits C.H."/>
            <person name="Spencer D.F."/>
            <person name="Suzuki S."/>
            <person name="Worden A.Z."/>
            <person name="Zauner S."/>
            <person name="Barry K."/>
            <person name="Bell C."/>
            <person name="Bharti A.K."/>
            <person name="Crow J.A."/>
            <person name="Grimwood J."/>
            <person name="Kramer R."/>
            <person name="Lindquist E."/>
            <person name="Lucas S."/>
            <person name="Salamov A."/>
            <person name="McFadden G.I."/>
            <person name="Lane C.E."/>
            <person name="Keeling P.J."/>
            <person name="Gray M.W."/>
            <person name="Grigoriev I.V."/>
            <person name="Archibald J.M."/>
        </authorList>
    </citation>
    <scope>NUCLEOTIDE SEQUENCE</scope>
    <source>
        <strain evidence="2 4">CCMP2712</strain>
    </source>
</reference>
<feature type="signal peptide" evidence="1">
    <location>
        <begin position="1"/>
        <end position="20"/>
    </location>
</feature>
<dbReference type="PaxDb" id="55529-EKX33347"/>
<dbReference type="Proteomes" id="UP000011087">
    <property type="component" value="Unassembled WGS sequence"/>
</dbReference>
<keyword evidence="1" id="KW-0732">Signal</keyword>
<feature type="chain" id="PRO_5008769847" evidence="1">
    <location>
        <begin position="21"/>
        <end position="138"/>
    </location>
</feature>
<evidence type="ECO:0000313" key="3">
    <source>
        <dbReference type="EnsemblProtists" id="EKX33347"/>
    </source>
</evidence>
<evidence type="ECO:0000313" key="2">
    <source>
        <dbReference type="EMBL" id="EKX33347.1"/>
    </source>
</evidence>
<gene>
    <name evidence="2" type="ORF">GUITHDRAFT_166487</name>
</gene>
<keyword evidence="4" id="KW-1185">Reference proteome</keyword>
<sequence length="138" mass="15033">MAFVRMTIAAFVCCLPVAMSFSLPSTFPSMSLEKSSVEVSACRDMSRRAAMTTLASGLVTALGSSSVLAAEPVPIQSAPAAQTPEDVKKQLEEIRKKDKSGNVPRWQADIRKAQQQGKEIKKMRKDRKELCEVLGRGC</sequence>
<dbReference type="EMBL" id="JH993145">
    <property type="protein sequence ID" value="EKX33347.1"/>
    <property type="molecule type" value="Genomic_DNA"/>
</dbReference>
<name>L1IBA7_GUITC</name>
<dbReference type="AlphaFoldDB" id="L1IBA7"/>
<accession>L1IBA7</accession>
<reference evidence="3" key="3">
    <citation type="submission" date="2015-06" db="UniProtKB">
        <authorList>
            <consortium name="EnsemblProtists"/>
        </authorList>
    </citation>
    <scope>IDENTIFICATION</scope>
</reference>
<evidence type="ECO:0000313" key="4">
    <source>
        <dbReference type="Proteomes" id="UP000011087"/>
    </source>
</evidence>
<proteinExistence type="predicted"/>
<dbReference type="EnsemblProtists" id="EKX33347">
    <property type="protein sequence ID" value="EKX33347"/>
    <property type="gene ID" value="GUITHDRAFT_166487"/>
</dbReference>
<organism evidence="2">
    <name type="scientific">Guillardia theta (strain CCMP2712)</name>
    <name type="common">Cryptophyte</name>
    <dbReference type="NCBI Taxonomy" id="905079"/>
    <lineage>
        <taxon>Eukaryota</taxon>
        <taxon>Cryptophyceae</taxon>
        <taxon>Pyrenomonadales</taxon>
        <taxon>Geminigeraceae</taxon>
        <taxon>Guillardia</taxon>
    </lineage>
</organism>
<dbReference type="KEGG" id="gtt:GUITHDRAFT_166487"/>
<dbReference type="RefSeq" id="XP_005820327.1">
    <property type="nucleotide sequence ID" value="XM_005820270.1"/>
</dbReference>
<dbReference type="GeneID" id="17290089"/>
<evidence type="ECO:0000256" key="1">
    <source>
        <dbReference type="SAM" id="SignalP"/>
    </source>
</evidence>
<dbReference type="HOGENOM" id="CLU_1859073_0_0_1"/>
<protein>
    <submittedName>
        <fullName evidence="2 3">Uncharacterized protein</fullName>
    </submittedName>
</protein>
<reference evidence="4" key="2">
    <citation type="submission" date="2012-11" db="EMBL/GenBank/DDBJ databases">
        <authorList>
            <person name="Kuo A."/>
            <person name="Curtis B.A."/>
            <person name="Tanifuji G."/>
            <person name="Burki F."/>
            <person name="Gruber A."/>
            <person name="Irimia M."/>
            <person name="Maruyama S."/>
            <person name="Arias M.C."/>
            <person name="Ball S.G."/>
            <person name="Gile G.H."/>
            <person name="Hirakawa Y."/>
            <person name="Hopkins J.F."/>
            <person name="Rensing S.A."/>
            <person name="Schmutz J."/>
            <person name="Symeonidi A."/>
            <person name="Elias M."/>
            <person name="Eveleigh R.J."/>
            <person name="Herman E.K."/>
            <person name="Klute M.J."/>
            <person name="Nakayama T."/>
            <person name="Obornik M."/>
            <person name="Reyes-Prieto A."/>
            <person name="Armbrust E.V."/>
            <person name="Aves S.J."/>
            <person name="Beiko R.G."/>
            <person name="Coutinho P."/>
            <person name="Dacks J.B."/>
            <person name="Durnford D.G."/>
            <person name="Fast N.M."/>
            <person name="Green B.R."/>
            <person name="Grisdale C."/>
            <person name="Hempe F."/>
            <person name="Henrissat B."/>
            <person name="Hoppner M.P."/>
            <person name="Ishida K.-I."/>
            <person name="Kim E."/>
            <person name="Koreny L."/>
            <person name="Kroth P.G."/>
            <person name="Liu Y."/>
            <person name="Malik S.-B."/>
            <person name="Maier U.G."/>
            <person name="McRose D."/>
            <person name="Mock T."/>
            <person name="Neilson J.A."/>
            <person name="Onodera N.T."/>
            <person name="Poole A.M."/>
            <person name="Pritham E.J."/>
            <person name="Richards T.A."/>
            <person name="Rocap G."/>
            <person name="Roy S.W."/>
            <person name="Sarai C."/>
            <person name="Schaack S."/>
            <person name="Shirato S."/>
            <person name="Slamovits C.H."/>
            <person name="Spencer D.F."/>
            <person name="Suzuki S."/>
            <person name="Worden A.Z."/>
            <person name="Zauner S."/>
            <person name="Barry K."/>
            <person name="Bell C."/>
            <person name="Bharti A.K."/>
            <person name="Crow J.A."/>
            <person name="Grimwood J."/>
            <person name="Kramer R."/>
            <person name="Lindquist E."/>
            <person name="Lucas S."/>
            <person name="Salamov A."/>
            <person name="McFadden G.I."/>
            <person name="Lane C.E."/>
            <person name="Keeling P.J."/>
            <person name="Gray M.W."/>
            <person name="Grigoriev I.V."/>
            <person name="Archibald J.M."/>
        </authorList>
    </citation>
    <scope>NUCLEOTIDE SEQUENCE</scope>
    <source>
        <strain evidence="4">CCMP2712</strain>
    </source>
</reference>